<comment type="caution">
    <text evidence="3">The sequence shown here is derived from an EMBL/GenBank/DDBJ whole genome shotgun (WGS) entry which is preliminary data.</text>
</comment>
<dbReference type="GeneID" id="95392104"/>
<accession>A0A7W5Y9Z9</accession>
<name>A0A7W5Y9Z9_9ACTN</name>
<dbReference type="Gene3D" id="1.10.3360.10">
    <property type="entry name" value="VPA0735-like domain"/>
    <property type="match status" value="1"/>
</dbReference>
<feature type="domain" description="DUF1214" evidence="1">
    <location>
        <begin position="303"/>
        <end position="412"/>
    </location>
</feature>
<protein>
    <recommendedName>
        <fullName evidence="5">DUF1254 domain-containing protein</fullName>
    </recommendedName>
</protein>
<evidence type="ECO:0000313" key="4">
    <source>
        <dbReference type="Proteomes" id="UP000579945"/>
    </source>
</evidence>
<dbReference type="InterPro" id="IPR037049">
    <property type="entry name" value="DUF1214_C_sf"/>
</dbReference>
<dbReference type="Proteomes" id="UP000579945">
    <property type="component" value="Unassembled WGS sequence"/>
</dbReference>
<evidence type="ECO:0000259" key="1">
    <source>
        <dbReference type="Pfam" id="PF06742"/>
    </source>
</evidence>
<evidence type="ECO:0000313" key="3">
    <source>
        <dbReference type="EMBL" id="MBB3729936.1"/>
    </source>
</evidence>
<dbReference type="InterPro" id="IPR037050">
    <property type="entry name" value="DUF1254_sf"/>
</dbReference>
<evidence type="ECO:0000259" key="2">
    <source>
        <dbReference type="Pfam" id="PF06863"/>
    </source>
</evidence>
<reference evidence="3 4" key="1">
    <citation type="submission" date="2020-08" db="EMBL/GenBank/DDBJ databases">
        <title>Sequencing the genomes of 1000 actinobacteria strains.</title>
        <authorList>
            <person name="Klenk H.-P."/>
        </authorList>
    </citation>
    <scope>NUCLEOTIDE SEQUENCE [LARGE SCALE GENOMIC DNA]</scope>
    <source>
        <strain evidence="3 4">DSM 44320</strain>
    </source>
</reference>
<dbReference type="InterPro" id="IPR010621">
    <property type="entry name" value="DUF1214"/>
</dbReference>
<evidence type="ECO:0008006" key="5">
    <source>
        <dbReference type="Google" id="ProtNLM"/>
    </source>
</evidence>
<dbReference type="InterPro" id="IPR010679">
    <property type="entry name" value="DUF1254"/>
</dbReference>
<sequence>MVDRAEARRIAAEGWIYGFPMLMNYRTMYKQAIDVDDPRYVGGFGRFRHYAEPFTPHDIDVTLPNSDTPFSWAWLAVRTEPYVLTVPAIDRYYVLPFHDLDTSYIGFVGSRATGKGPGTYLIAGPDWDRSTPKGVDQVFHADSYLVGVLGRTYLAGPGDVKALRAVQRSYDLRPLHTYLGTVPPPAVSHPHWPTWREDVLDSVEFFTYLDFLLHFFPVLPSEKGIRDRLASIGVDGGGSFSPSPELREALEQGIADGRDALEQADSSPDHSASWFGTRAQHGDDYLTRAVGVDKGLYGLPPEEAFYAGWLKDSEGDRPDGSRKDYVIHFPAGRLPPVRFFWSATMYHLPERLLVENPIDRYSIGDHTPGLVYDDDGGLTLYVQRDRPAEGPSNWLPAPDGPFVIVIRMYGPAPEVLSGEWRIPRLTPR</sequence>
<keyword evidence="4" id="KW-1185">Reference proteome</keyword>
<dbReference type="Pfam" id="PF06742">
    <property type="entry name" value="DUF1214"/>
    <property type="match status" value="1"/>
</dbReference>
<gene>
    <name evidence="3" type="ORF">FHR33_005796</name>
</gene>
<dbReference type="Pfam" id="PF06863">
    <property type="entry name" value="DUF1254"/>
    <property type="match status" value="1"/>
</dbReference>
<dbReference type="Gene3D" id="2.60.120.600">
    <property type="entry name" value="Domain of unknown function DUF1214, C-terminal domain"/>
    <property type="match status" value="1"/>
</dbReference>
<dbReference type="EMBL" id="JACIBV010000001">
    <property type="protein sequence ID" value="MBB3729936.1"/>
    <property type="molecule type" value="Genomic_DNA"/>
</dbReference>
<dbReference type="Gene3D" id="2.60.40.1610">
    <property type="entry name" value="Domain of unknown function DUF1254"/>
    <property type="match status" value="1"/>
</dbReference>
<dbReference type="SUPFAM" id="SSF160935">
    <property type="entry name" value="VPA0735-like"/>
    <property type="match status" value="1"/>
</dbReference>
<proteinExistence type="predicted"/>
<dbReference type="PANTHER" id="PTHR36509:SF2">
    <property type="entry name" value="BLL3101 PROTEIN"/>
    <property type="match status" value="1"/>
</dbReference>
<dbReference type="PANTHER" id="PTHR36509">
    <property type="entry name" value="BLL3101 PROTEIN"/>
    <property type="match status" value="1"/>
</dbReference>
<organism evidence="3 4">
    <name type="scientific">Nonomuraea dietziae</name>
    <dbReference type="NCBI Taxonomy" id="65515"/>
    <lineage>
        <taxon>Bacteria</taxon>
        <taxon>Bacillati</taxon>
        <taxon>Actinomycetota</taxon>
        <taxon>Actinomycetes</taxon>
        <taxon>Streptosporangiales</taxon>
        <taxon>Streptosporangiaceae</taxon>
        <taxon>Nonomuraea</taxon>
    </lineage>
</organism>
<dbReference type="AlphaFoldDB" id="A0A7W5Y9Z9"/>
<feature type="domain" description="DUF1254" evidence="2">
    <location>
        <begin position="45"/>
        <end position="174"/>
    </location>
</feature>
<dbReference type="RefSeq" id="WP_183653901.1">
    <property type="nucleotide sequence ID" value="NZ_BAAAXX010000142.1"/>
</dbReference>